<dbReference type="SUPFAM" id="SSF48726">
    <property type="entry name" value="Immunoglobulin"/>
    <property type="match status" value="2"/>
</dbReference>
<dbReference type="AlphaFoldDB" id="A0AAX6PS81"/>
<evidence type="ECO:0000256" key="3">
    <source>
        <dbReference type="ARBA" id="ARBA00023136"/>
    </source>
</evidence>
<dbReference type="Pfam" id="PF11465">
    <property type="entry name" value="Receptor_2B4"/>
    <property type="match status" value="1"/>
</dbReference>
<keyword evidence="5" id="KW-0812">Transmembrane</keyword>
<reference evidence="9" key="1">
    <citation type="submission" date="2025-08" db="UniProtKB">
        <authorList>
            <consortium name="RefSeq"/>
        </authorList>
    </citation>
    <scope>IDENTIFICATION</scope>
</reference>
<dbReference type="Gene3D" id="2.60.40.10">
    <property type="entry name" value="Immunoglobulins"/>
    <property type="match status" value="2"/>
</dbReference>
<protein>
    <submittedName>
        <fullName evidence="9">Natural killer cell receptor 2B4</fullName>
    </submittedName>
</protein>
<evidence type="ECO:0000256" key="1">
    <source>
        <dbReference type="ARBA" id="ARBA00004370"/>
    </source>
</evidence>
<keyword evidence="3 5" id="KW-0472">Membrane</keyword>
<evidence type="ECO:0000259" key="7">
    <source>
        <dbReference type="PROSITE" id="PS50835"/>
    </source>
</evidence>
<name>A0AAX6PS81_HETGA</name>
<accession>A0AAX6PS81</accession>
<proteinExistence type="predicted"/>
<dbReference type="Pfam" id="PF13895">
    <property type="entry name" value="Ig_2"/>
    <property type="match status" value="1"/>
</dbReference>
<keyword evidence="4" id="KW-0325">Glycoprotein</keyword>
<dbReference type="InterPro" id="IPR013783">
    <property type="entry name" value="Ig-like_fold"/>
</dbReference>
<sequence length="347" mass="39153">MTMLWQAVNLTLLLLLKGYQGQECSDSTDPVVGLSGLPLSLRPLNTQMKEKAVEWRMQLPSLGKCKAILKWKNNKNVSYATCALEYFNNTLDFESENWTLLIKSAKPQYSGLYKLELTNANGTVSCFQFKVSVFDHVEKPRLKEEWKAVGEGKCLVNLSCLGSRNGNVSYAWYRGSELIPTLRNLSHLVVHLDANEPDIYTCNVSNPASWASESLNLTQGCLEPRFPLLLVVIVILVALFLGTLTCFFVWKRKRKRSQSSPPELLTVYEDVKEIRRNQSSASTSQSQETAVTLYSVVQVSQKARFKKKNQDPSCNCTIYAQVGNRPLEACNSARLGRKELKIFDIYS</sequence>
<evidence type="ECO:0000256" key="4">
    <source>
        <dbReference type="ARBA" id="ARBA00023180"/>
    </source>
</evidence>
<organism evidence="8 9">
    <name type="scientific">Heterocephalus glaber</name>
    <name type="common">Naked mole rat</name>
    <dbReference type="NCBI Taxonomy" id="10181"/>
    <lineage>
        <taxon>Eukaryota</taxon>
        <taxon>Metazoa</taxon>
        <taxon>Chordata</taxon>
        <taxon>Craniata</taxon>
        <taxon>Vertebrata</taxon>
        <taxon>Euteleostomi</taxon>
        <taxon>Mammalia</taxon>
        <taxon>Eutheria</taxon>
        <taxon>Euarchontoglires</taxon>
        <taxon>Glires</taxon>
        <taxon>Rodentia</taxon>
        <taxon>Hystricomorpha</taxon>
        <taxon>Bathyergidae</taxon>
        <taxon>Heterocephalus</taxon>
    </lineage>
</organism>
<evidence type="ECO:0000313" key="9">
    <source>
        <dbReference type="RefSeq" id="XP_004858761.1"/>
    </source>
</evidence>
<keyword evidence="8" id="KW-1185">Reference proteome</keyword>
<feature type="domain" description="Ig-like" evidence="7">
    <location>
        <begin position="140"/>
        <end position="218"/>
    </location>
</feature>
<dbReference type="GO" id="GO:0009897">
    <property type="term" value="C:external side of plasma membrane"/>
    <property type="evidence" value="ECO:0007669"/>
    <property type="project" value="TreeGrafter"/>
</dbReference>
<dbReference type="RefSeq" id="XP_004858761.1">
    <property type="nucleotide sequence ID" value="XM_004858704.2"/>
</dbReference>
<evidence type="ECO:0000256" key="2">
    <source>
        <dbReference type="ARBA" id="ARBA00022729"/>
    </source>
</evidence>
<dbReference type="CTD" id="51744"/>
<dbReference type="Proteomes" id="UP000694906">
    <property type="component" value="Unplaced"/>
</dbReference>
<keyword evidence="2 6" id="KW-0732">Signal</keyword>
<feature type="chain" id="PRO_5043679947" evidence="6">
    <location>
        <begin position="22"/>
        <end position="347"/>
    </location>
</feature>
<dbReference type="InterPro" id="IPR007110">
    <property type="entry name" value="Ig-like_dom"/>
</dbReference>
<dbReference type="InterPro" id="IPR015631">
    <property type="entry name" value="CD2/SLAM_rcpt"/>
</dbReference>
<evidence type="ECO:0000256" key="6">
    <source>
        <dbReference type="SAM" id="SignalP"/>
    </source>
</evidence>
<dbReference type="KEGG" id="hgl:101713886"/>
<dbReference type="PANTHER" id="PTHR12080">
    <property type="entry name" value="SIGNALING LYMPHOCYTIC ACTIVATION MOLECULE"/>
    <property type="match status" value="1"/>
</dbReference>
<dbReference type="PANTHER" id="PTHR12080:SF56">
    <property type="entry name" value="NATURAL KILLER CELL RECEPTOR 2B4"/>
    <property type="match status" value="1"/>
</dbReference>
<comment type="subcellular location">
    <subcellularLocation>
        <location evidence="1">Membrane</location>
    </subcellularLocation>
</comment>
<dbReference type="PROSITE" id="PS50835">
    <property type="entry name" value="IG_LIKE"/>
    <property type="match status" value="1"/>
</dbReference>
<dbReference type="InterPro" id="IPR024303">
    <property type="entry name" value="NK_rcpt_2B4_Ig_dom"/>
</dbReference>
<evidence type="ECO:0000256" key="5">
    <source>
        <dbReference type="SAM" id="Phobius"/>
    </source>
</evidence>
<feature type="transmembrane region" description="Helical" evidence="5">
    <location>
        <begin position="226"/>
        <end position="250"/>
    </location>
</feature>
<gene>
    <name evidence="9" type="primary">Cd244</name>
</gene>
<dbReference type="GeneID" id="101713886"/>
<dbReference type="GO" id="GO:0042288">
    <property type="term" value="F:MHC class I protein binding"/>
    <property type="evidence" value="ECO:0007669"/>
    <property type="project" value="TreeGrafter"/>
</dbReference>
<keyword evidence="9" id="KW-0675">Receptor</keyword>
<evidence type="ECO:0000313" key="8">
    <source>
        <dbReference type="Proteomes" id="UP000694906"/>
    </source>
</evidence>
<feature type="signal peptide" evidence="6">
    <location>
        <begin position="1"/>
        <end position="21"/>
    </location>
</feature>
<dbReference type="GO" id="GO:0002323">
    <property type="term" value="P:natural killer cell activation involved in immune response"/>
    <property type="evidence" value="ECO:0007669"/>
    <property type="project" value="TreeGrafter"/>
</dbReference>
<keyword evidence="5" id="KW-1133">Transmembrane helix</keyword>
<dbReference type="InterPro" id="IPR036179">
    <property type="entry name" value="Ig-like_dom_sf"/>
</dbReference>